<gene>
    <name evidence="1" type="ORF">LCPAC304_03010</name>
</gene>
<dbReference type="EMBL" id="MK500566">
    <property type="protein sequence ID" value="QBK91958.1"/>
    <property type="molecule type" value="Genomic_DNA"/>
</dbReference>
<proteinExistence type="predicted"/>
<name>A0A481Z7T6_9VIRU</name>
<reference evidence="1" key="1">
    <citation type="journal article" date="2019" name="MBio">
        <title>Virus Genomes from Deep Sea Sediments Expand the Ocean Megavirome and Support Independent Origins of Viral Gigantism.</title>
        <authorList>
            <person name="Backstrom D."/>
            <person name="Yutin N."/>
            <person name="Jorgensen S.L."/>
            <person name="Dharamshi J."/>
            <person name="Homa F."/>
            <person name="Zaremba-Niedwiedzka K."/>
            <person name="Spang A."/>
            <person name="Wolf Y.I."/>
            <person name="Koonin E.V."/>
            <person name="Ettema T.J."/>
        </authorList>
    </citation>
    <scope>NUCLEOTIDE SEQUENCE</scope>
</reference>
<protein>
    <submittedName>
        <fullName evidence="1">Uncharacterized protein</fullName>
    </submittedName>
</protein>
<sequence length="147" mass="17249">MRSYALELHHNLDCAKETVTLYAENTQTLLKLWEKLLNKKHFNALVERLRKRWSLHLSLVENAEESDGKSEQKALRAVNRTIAQINEDGWGLKFDGSGYMKALNDLDGSLVEMLQRIYEDEYTQHMEQFHSLLFHQETAENKMKLLL</sequence>
<organism evidence="1">
    <name type="scientific">Pithovirus LCPAC304</name>
    <dbReference type="NCBI Taxonomy" id="2506594"/>
    <lineage>
        <taxon>Viruses</taxon>
        <taxon>Pithoviruses</taxon>
    </lineage>
</organism>
<accession>A0A481Z7T6</accession>
<evidence type="ECO:0000313" key="1">
    <source>
        <dbReference type="EMBL" id="QBK91958.1"/>
    </source>
</evidence>